<evidence type="ECO:0000313" key="5">
    <source>
        <dbReference type="Proteomes" id="UP000240638"/>
    </source>
</evidence>
<dbReference type="Proteomes" id="UP000240638">
    <property type="component" value="Unassembled WGS sequence"/>
</dbReference>
<accession>A0A2T3XKM1</accession>
<dbReference type="AlphaFoldDB" id="A0A2T3XKM1"/>
<dbReference type="InterPro" id="IPR011051">
    <property type="entry name" value="RmlC_Cupin_sf"/>
</dbReference>
<dbReference type="Gene3D" id="2.60.120.10">
    <property type="entry name" value="Jelly Rolls"/>
    <property type="match status" value="1"/>
</dbReference>
<dbReference type="CDD" id="cd02216">
    <property type="entry name" value="cupin_GDO-like_N"/>
    <property type="match status" value="1"/>
</dbReference>
<dbReference type="CDD" id="cd06992">
    <property type="entry name" value="cupin_GDO-like_C"/>
    <property type="match status" value="1"/>
</dbReference>
<dbReference type="InterPro" id="IPR013096">
    <property type="entry name" value="Cupin_2"/>
</dbReference>
<evidence type="ECO:0000256" key="1">
    <source>
        <dbReference type="ARBA" id="ARBA00022964"/>
    </source>
</evidence>
<gene>
    <name evidence="4" type="ORF">C9I57_30185</name>
</gene>
<proteinExistence type="predicted"/>
<dbReference type="PANTHER" id="PTHR41517:SF1">
    <property type="entry name" value="CUPIN"/>
    <property type="match status" value="1"/>
</dbReference>
<evidence type="ECO:0000256" key="2">
    <source>
        <dbReference type="ARBA" id="ARBA00023002"/>
    </source>
</evidence>
<keyword evidence="2" id="KW-0560">Oxidoreductase</keyword>
<feature type="domain" description="Cupin type-2" evidence="3">
    <location>
        <begin position="97"/>
        <end position="165"/>
    </location>
</feature>
<reference evidence="4 5" key="1">
    <citation type="submission" date="2018-03" db="EMBL/GenBank/DDBJ databases">
        <title>Whole genome analyses suggest that Burkholderia sensu lato contains two further novel genera in the rhizoxinica-symbiotica group Mycetohabitans gen. nov., and Trinickia gen. nov.: implications for the evolution of diazotrophy and nodulation in the Burkholderiaceae.</title>
        <authorList>
            <person name="Estrada De Los Santos P."/>
            <person name="Palmer M."/>
            <person name="Chavez-Ramirez B."/>
            <person name="Steenkamp E.T."/>
            <person name="Hirsch A.M."/>
            <person name="Manyaka P."/>
            <person name="Maluk M."/>
            <person name="Lafos M."/>
            <person name="Crook M."/>
            <person name="Gross E."/>
            <person name="Simon M.F."/>
            <person name="Bueno Dos Reis Junior F."/>
            <person name="Poole P.S."/>
            <person name="Venter S.N."/>
            <person name="James E.K."/>
        </authorList>
    </citation>
    <scope>NUCLEOTIDE SEQUENCE [LARGE SCALE GENOMIC DNA]</scope>
    <source>
        <strain evidence="4 5">JPY-366</strain>
    </source>
</reference>
<protein>
    <submittedName>
        <fullName evidence="4">Gentisate 1,2-dioxygenase</fullName>
    </submittedName>
</protein>
<dbReference type="Pfam" id="PF07883">
    <property type="entry name" value="Cupin_2"/>
    <property type="match status" value="2"/>
</dbReference>
<dbReference type="InterPro" id="IPR014710">
    <property type="entry name" value="RmlC-like_jellyroll"/>
</dbReference>
<evidence type="ECO:0000259" key="3">
    <source>
        <dbReference type="Pfam" id="PF07883"/>
    </source>
</evidence>
<sequence length="351" mass="39723">MQLNSTSDHAEIEARRKLQADLERFHCRVHQRDDAPVFTREPKVDMQSVHWRWSDLEPLLQRLGREVALAADGPRRTLRLHNPGLERGTTNTFWASIQVINPGEVATAHRHTANALRFIMRGNGAWTNVDGERYPMNEGDLVLTPAWAFHDHMHEGEEPMIWLDVLDLSIMHMMRATFFEPYPQPEQPTDIVPDAGLRRFGSGLMAPPGIRSAPTNPLLPYSAAMAQRALHEAAGLPPDPFDDVILEYRNPIDGGPTLRTMAQALQLIRPGFEGRARRNTGSKVYYVMRGNGSTTVGDRTFDWRQGDFMAIAPWTWHSHRGGTEESMLFQVNDLPTLVALGYYREEVEAVS</sequence>
<name>A0A2T3XKM1_9BURK</name>
<dbReference type="SUPFAM" id="SSF51182">
    <property type="entry name" value="RmlC-like cupins"/>
    <property type="match status" value="1"/>
</dbReference>
<evidence type="ECO:0000313" key="4">
    <source>
        <dbReference type="EMBL" id="PTB17080.1"/>
    </source>
</evidence>
<keyword evidence="1 4" id="KW-0223">Dioxygenase</keyword>
<dbReference type="GO" id="GO:0051213">
    <property type="term" value="F:dioxygenase activity"/>
    <property type="evidence" value="ECO:0007669"/>
    <property type="project" value="UniProtKB-KW"/>
</dbReference>
<dbReference type="PANTHER" id="PTHR41517">
    <property type="entry name" value="1,2-DIOXYGENASE PROTEIN-RELATED"/>
    <property type="match status" value="1"/>
</dbReference>
<dbReference type="EMBL" id="PYUC01000024">
    <property type="protein sequence ID" value="PTB17080.1"/>
    <property type="molecule type" value="Genomic_DNA"/>
</dbReference>
<comment type="caution">
    <text evidence="4">The sequence shown here is derived from an EMBL/GenBank/DDBJ whole genome shotgun (WGS) entry which is preliminary data.</text>
</comment>
<organism evidence="4 5">
    <name type="scientific">Trinickia symbiotica</name>
    <dbReference type="NCBI Taxonomy" id="863227"/>
    <lineage>
        <taxon>Bacteria</taxon>
        <taxon>Pseudomonadati</taxon>
        <taxon>Pseudomonadota</taxon>
        <taxon>Betaproteobacteria</taxon>
        <taxon>Burkholderiales</taxon>
        <taxon>Burkholderiaceae</taxon>
        <taxon>Trinickia</taxon>
    </lineage>
</organism>
<dbReference type="InterPro" id="IPR047183">
    <property type="entry name" value="GDO-like"/>
</dbReference>
<feature type="domain" description="Cupin type-2" evidence="3">
    <location>
        <begin position="265"/>
        <end position="327"/>
    </location>
</feature>
<dbReference type="RefSeq" id="WP_107154202.1">
    <property type="nucleotide sequence ID" value="NZ_PYUC01000024.1"/>
</dbReference>